<proteinExistence type="predicted"/>
<keyword evidence="2" id="KW-1185">Reference proteome</keyword>
<name>A0A6V8H2P4_TALPI</name>
<dbReference type="Proteomes" id="UP000053095">
    <property type="component" value="Unassembled WGS sequence"/>
</dbReference>
<dbReference type="EMBL" id="DF933811">
    <property type="protein sequence ID" value="GAM35106.1"/>
    <property type="molecule type" value="Genomic_DNA"/>
</dbReference>
<evidence type="ECO:0000313" key="2">
    <source>
        <dbReference type="Proteomes" id="UP000053095"/>
    </source>
</evidence>
<accession>A0A6V8H2P4</accession>
<dbReference type="InterPro" id="IPR007497">
    <property type="entry name" value="SIMPL/DUF541"/>
</dbReference>
<gene>
    <name evidence="1" type="ORF">TCE0_015r03152</name>
</gene>
<dbReference type="Gene3D" id="3.30.110.170">
    <property type="entry name" value="Protein of unknown function (DUF541), domain 1"/>
    <property type="match status" value="1"/>
</dbReference>
<organism evidence="1 2">
    <name type="scientific">Talaromyces pinophilus</name>
    <name type="common">Penicillium pinophilum</name>
    <dbReference type="NCBI Taxonomy" id="128442"/>
    <lineage>
        <taxon>Eukaryota</taxon>
        <taxon>Fungi</taxon>
        <taxon>Dikarya</taxon>
        <taxon>Ascomycota</taxon>
        <taxon>Pezizomycotina</taxon>
        <taxon>Eurotiomycetes</taxon>
        <taxon>Eurotiomycetidae</taxon>
        <taxon>Eurotiales</taxon>
        <taxon>Trichocomaceae</taxon>
        <taxon>Talaromyces</taxon>
        <taxon>Talaromyces sect. Talaromyces</taxon>
    </lineage>
</organism>
<reference evidence="2" key="1">
    <citation type="journal article" date="2015" name="Genome Announc.">
        <title>Draft genome sequence of Talaromyces cellulolyticus strain Y-94, a source of lignocellulosic biomass-degrading enzymes.</title>
        <authorList>
            <person name="Fujii T."/>
            <person name="Koike H."/>
            <person name="Sawayama S."/>
            <person name="Yano S."/>
            <person name="Inoue H."/>
        </authorList>
    </citation>
    <scope>NUCLEOTIDE SEQUENCE [LARGE SCALE GENOMIC DNA]</scope>
    <source>
        <strain evidence="2">Y-94</strain>
    </source>
</reference>
<protein>
    <submittedName>
        <fullName evidence="1">Uncharacterized protein</fullName>
    </submittedName>
</protein>
<sequence>MDLKIIVKRESSITHPAERGVLRLTILSEGSELETVSKINNGTGAAEVAVTKIASTFLHTTNHTPHNKDNLPLPKVYQASISSSIVFSDINQLSQSLSEASQKALRSQMRKEAIHDAITKANDIAGEVGRKVCPVEIMDEGESAVMQHPPAKRSLFGSANGGLFGGGGPSNPPKISETLDLTPPDIQVTSLMNVEFQSVPEK</sequence>
<dbReference type="AlphaFoldDB" id="A0A6V8H2P4"/>
<dbReference type="Pfam" id="PF04402">
    <property type="entry name" value="SIMPL"/>
    <property type="match status" value="1"/>
</dbReference>
<evidence type="ECO:0000313" key="1">
    <source>
        <dbReference type="EMBL" id="GAM35106.1"/>
    </source>
</evidence>
<comment type="caution">
    <text evidence="1">The sequence shown here is derived from an EMBL/GenBank/DDBJ whole genome shotgun (WGS) entry which is preliminary data.</text>
</comment>